<dbReference type="Proteomes" id="UP000215914">
    <property type="component" value="Unassembled WGS sequence"/>
</dbReference>
<comment type="caution">
    <text evidence="1">The sequence shown here is derived from an EMBL/GenBank/DDBJ whole genome shotgun (WGS) entry which is preliminary data.</text>
</comment>
<reference evidence="1" key="2">
    <citation type="submission" date="2020-06" db="EMBL/GenBank/DDBJ databases">
        <title>Helianthus annuus Genome sequencing and assembly Release 2.</title>
        <authorList>
            <person name="Gouzy J."/>
            <person name="Langlade N."/>
            <person name="Munos S."/>
        </authorList>
    </citation>
    <scope>NUCLEOTIDE SEQUENCE</scope>
    <source>
        <tissue evidence="1">Leaves</tissue>
    </source>
</reference>
<accession>A0A9K3EFD5</accession>
<gene>
    <name evidence="1" type="ORF">HanXRQr2_Chr13g0567541</name>
</gene>
<dbReference type="AlphaFoldDB" id="A0A9K3EFD5"/>
<name>A0A9K3EFD5_HELAN</name>
<evidence type="ECO:0000313" key="2">
    <source>
        <dbReference type="Proteomes" id="UP000215914"/>
    </source>
</evidence>
<dbReference type="EMBL" id="MNCJ02000328">
    <property type="protein sequence ID" value="KAF5771666.1"/>
    <property type="molecule type" value="Genomic_DNA"/>
</dbReference>
<organism evidence="1 2">
    <name type="scientific">Helianthus annuus</name>
    <name type="common">Common sunflower</name>
    <dbReference type="NCBI Taxonomy" id="4232"/>
    <lineage>
        <taxon>Eukaryota</taxon>
        <taxon>Viridiplantae</taxon>
        <taxon>Streptophyta</taxon>
        <taxon>Embryophyta</taxon>
        <taxon>Tracheophyta</taxon>
        <taxon>Spermatophyta</taxon>
        <taxon>Magnoliopsida</taxon>
        <taxon>eudicotyledons</taxon>
        <taxon>Gunneridae</taxon>
        <taxon>Pentapetalae</taxon>
        <taxon>asterids</taxon>
        <taxon>campanulids</taxon>
        <taxon>Asterales</taxon>
        <taxon>Asteraceae</taxon>
        <taxon>Asteroideae</taxon>
        <taxon>Heliantheae alliance</taxon>
        <taxon>Heliantheae</taxon>
        <taxon>Helianthus</taxon>
    </lineage>
</organism>
<proteinExistence type="predicted"/>
<protein>
    <submittedName>
        <fullName evidence="1">Uncharacterized protein</fullName>
    </submittedName>
</protein>
<reference evidence="1" key="1">
    <citation type="journal article" date="2017" name="Nature">
        <title>The sunflower genome provides insights into oil metabolism, flowering and Asterid evolution.</title>
        <authorList>
            <person name="Badouin H."/>
            <person name="Gouzy J."/>
            <person name="Grassa C.J."/>
            <person name="Murat F."/>
            <person name="Staton S.E."/>
            <person name="Cottret L."/>
            <person name="Lelandais-Briere C."/>
            <person name="Owens G.L."/>
            <person name="Carrere S."/>
            <person name="Mayjonade B."/>
            <person name="Legrand L."/>
            <person name="Gill N."/>
            <person name="Kane N.C."/>
            <person name="Bowers J.E."/>
            <person name="Hubner S."/>
            <person name="Bellec A."/>
            <person name="Berard A."/>
            <person name="Berges H."/>
            <person name="Blanchet N."/>
            <person name="Boniface M.C."/>
            <person name="Brunel D."/>
            <person name="Catrice O."/>
            <person name="Chaidir N."/>
            <person name="Claudel C."/>
            <person name="Donnadieu C."/>
            <person name="Faraut T."/>
            <person name="Fievet G."/>
            <person name="Helmstetter N."/>
            <person name="King M."/>
            <person name="Knapp S.J."/>
            <person name="Lai Z."/>
            <person name="Le Paslier M.C."/>
            <person name="Lippi Y."/>
            <person name="Lorenzon L."/>
            <person name="Mandel J.R."/>
            <person name="Marage G."/>
            <person name="Marchand G."/>
            <person name="Marquand E."/>
            <person name="Bret-Mestries E."/>
            <person name="Morien E."/>
            <person name="Nambeesan S."/>
            <person name="Nguyen T."/>
            <person name="Pegot-Espagnet P."/>
            <person name="Pouilly N."/>
            <person name="Raftis F."/>
            <person name="Sallet E."/>
            <person name="Schiex T."/>
            <person name="Thomas J."/>
            <person name="Vandecasteele C."/>
            <person name="Vares D."/>
            <person name="Vear F."/>
            <person name="Vautrin S."/>
            <person name="Crespi M."/>
            <person name="Mangin B."/>
            <person name="Burke J.M."/>
            <person name="Salse J."/>
            <person name="Munos S."/>
            <person name="Vincourt P."/>
            <person name="Rieseberg L.H."/>
            <person name="Langlade N.B."/>
        </authorList>
    </citation>
    <scope>NUCLEOTIDE SEQUENCE</scope>
    <source>
        <tissue evidence="1">Leaves</tissue>
    </source>
</reference>
<keyword evidence="2" id="KW-1185">Reference proteome</keyword>
<sequence length="55" mass="6490">MRSLVLRPQTHRKLQCECNTLKFTRRSESENPKSNMGLILSPNRCFKRSVQDIKI</sequence>
<evidence type="ECO:0000313" key="1">
    <source>
        <dbReference type="EMBL" id="KAF5771666.1"/>
    </source>
</evidence>
<dbReference type="Gramene" id="mRNA:HanXRQr2_Chr13g0567541">
    <property type="protein sequence ID" value="CDS:HanXRQr2_Chr13g0567541.1"/>
    <property type="gene ID" value="HanXRQr2_Chr13g0567541"/>
</dbReference>